<proteinExistence type="predicted"/>
<evidence type="ECO:0000313" key="1">
    <source>
        <dbReference type="EMBL" id="CAA6822566.1"/>
    </source>
</evidence>
<reference evidence="1" key="1">
    <citation type="submission" date="2020-01" db="EMBL/GenBank/DDBJ databases">
        <authorList>
            <person name="Meier V. D."/>
            <person name="Meier V D."/>
        </authorList>
    </citation>
    <scope>NUCLEOTIDE SEQUENCE</scope>
    <source>
        <strain evidence="1">HLG_WM_MAG_01</strain>
    </source>
</reference>
<organism evidence="1">
    <name type="scientific">uncultured Sulfurovum sp</name>
    <dbReference type="NCBI Taxonomy" id="269237"/>
    <lineage>
        <taxon>Bacteria</taxon>
        <taxon>Pseudomonadati</taxon>
        <taxon>Campylobacterota</taxon>
        <taxon>Epsilonproteobacteria</taxon>
        <taxon>Campylobacterales</taxon>
        <taxon>Sulfurovaceae</taxon>
        <taxon>Sulfurovum</taxon>
        <taxon>environmental samples</taxon>
    </lineage>
</organism>
<dbReference type="AlphaFoldDB" id="A0A6S6U4X0"/>
<protein>
    <submittedName>
        <fullName evidence="1">Uncharacterized protein</fullName>
    </submittedName>
</protein>
<gene>
    <name evidence="1" type="ORF">HELGO_WM804</name>
</gene>
<dbReference type="EMBL" id="CACVAS010000117">
    <property type="protein sequence ID" value="CAA6822566.1"/>
    <property type="molecule type" value="Genomic_DNA"/>
</dbReference>
<accession>A0A6S6U4X0</accession>
<name>A0A6S6U4X0_9BACT</name>
<sequence length="68" mass="8210">MHTIRIDVSDTLYDKVMVYLKNLPQKDIKLYDTPKKEENDLVDFFKNSPLHNISFEREEEVYKSKVNF</sequence>